<keyword evidence="3" id="KW-0624">Polysaccharide degradation</keyword>
<evidence type="ECO:0000313" key="4">
    <source>
        <dbReference type="EMBL" id="KYF50481.1"/>
    </source>
</evidence>
<dbReference type="Gene3D" id="2.160.20.10">
    <property type="entry name" value="Single-stranded right-handed beta-helix, Pectin lyase-like"/>
    <property type="match status" value="1"/>
</dbReference>
<evidence type="ECO:0000256" key="3">
    <source>
        <dbReference type="ARBA" id="ARBA00023326"/>
    </source>
</evidence>
<dbReference type="AlphaFoldDB" id="A0A150P4D4"/>
<protein>
    <recommendedName>
        <fullName evidence="6">Pectate lyase superfamily protein domain-containing protein</fullName>
    </recommendedName>
</protein>
<accession>A0A150P4D4</accession>
<dbReference type="Proteomes" id="UP000075420">
    <property type="component" value="Unassembled WGS sequence"/>
</dbReference>
<dbReference type="PANTHER" id="PTHR31736:SF9">
    <property type="entry name" value="ENDO-XYLOGALACTURONAN HYDROLASE A-RELATED"/>
    <property type="match status" value="1"/>
</dbReference>
<evidence type="ECO:0000313" key="5">
    <source>
        <dbReference type="Proteomes" id="UP000075420"/>
    </source>
</evidence>
<proteinExistence type="predicted"/>
<gene>
    <name evidence="4" type="ORF">BE08_45670</name>
</gene>
<name>A0A150P4D4_SORCE</name>
<comment type="caution">
    <text evidence="4">The sequence shown here is derived from an EMBL/GenBank/DDBJ whole genome shotgun (WGS) entry which is preliminary data.</text>
</comment>
<dbReference type="InterPro" id="IPR012334">
    <property type="entry name" value="Pectin_lyas_fold"/>
</dbReference>
<dbReference type="InterPro" id="IPR011050">
    <property type="entry name" value="Pectin_lyase_fold/virulence"/>
</dbReference>
<organism evidence="4 5">
    <name type="scientific">Sorangium cellulosum</name>
    <name type="common">Polyangium cellulosum</name>
    <dbReference type="NCBI Taxonomy" id="56"/>
    <lineage>
        <taxon>Bacteria</taxon>
        <taxon>Pseudomonadati</taxon>
        <taxon>Myxococcota</taxon>
        <taxon>Polyangia</taxon>
        <taxon>Polyangiales</taxon>
        <taxon>Polyangiaceae</taxon>
        <taxon>Sorangium</taxon>
    </lineage>
</organism>
<dbReference type="SUPFAM" id="SSF51126">
    <property type="entry name" value="Pectin lyase-like"/>
    <property type="match status" value="1"/>
</dbReference>
<keyword evidence="2" id="KW-0119">Carbohydrate metabolism</keyword>
<dbReference type="PANTHER" id="PTHR31736">
    <property type="match status" value="1"/>
</dbReference>
<sequence>MPAVALPAVALALGACVGGDGSDDEALLSADQAVTSQPHGQPSYMRRSTSYSVRIKDSDDADWKPVDVIGDINGYDYVHFSMAGGPCQIEVTVKGASTISRYTISPEKDAIPGSVNGNKLTYTLSNDKYTIVWISGTNQKLIVAADPVHTAPNPSDAGVFNVMNDSGVKNDRNNISNTTNGIQAAIDAASSYGGANGGRGIVYVPAGAYAVGNITLKSNMELYLAEGAAFFFASNVDGDRWNYTYRTDWTAKGNGTRWIATQDGASNIKIWGRGTLDGNALGSGSFQNNVLVLNNNRDVTVEGIVIKAASKWGTLIGRSENVTFSNVKFFQHMSGVGEDDALDVIESQDVMIKSSIGASFDDSFSVKTYDYSEDYIDFGGEHQAAQNITFDNLIAWTGCHAFKIGQGAGQPIDNVTFKNSVVFDAAHAVSLHHKAGVATVQNVTWNNIDVQKIGQTNLGRSWAYVNIEDTATGPGKVKDITVANIRVRDTGTDSSPLKGLDSVNNVEGIFFRDINVGPSGNASFAQNAADARLVRNEFVSNLQVSQNGVRMFWDRDAVKVEGAPDWSPSNFKGNCGPNEAMTGMSQSADSRQLGPHALRCKNYGPPFNDTFVASQAVSSSGDSYRSGTTNATYDWDPGYAKTECGRGEYVSGVSQDMSAHSLKHLRCASADSISNACNSKSVMTDDRGENTGDWDPGYFKAECDADMVVVGVSVNASGMPRRILCCHK</sequence>
<dbReference type="EMBL" id="JELY01003178">
    <property type="protein sequence ID" value="KYF50481.1"/>
    <property type="molecule type" value="Genomic_DNA"/>
</dbReference>
<evidence type="ECO:0000256" key="2">
    <source>
        <dbReference type="ARBA" id="ARBA00023277"/>
    </source>
</evidence>
<evidence type="ECO:0000256" key="1">
    <source>
        <dbReference type="ARBA" id="ARBA00022737"/>
    </source>
</evidence>
<evidence type="ECO:0008006" key="6">
    <source>
        <dbReference type="Google" id="ProtNLM"/>
    </source>
</evidence>
<reference evidence="4 5" key="1">
    <citation type="submission" date="2014-02" db="EMBL/GenBank/DDBJ databases">
        <title>The small core and large imbalanced accessory genome model reveals a collaborative survival strategy of Sorangium cellulosum strains in nature.</title>
        <authorList>
            <person name="Han K."/>
            <person name="Peng R."/>
            <person name="Blom J."/>
            <person name="Li Y.-Z."/>
        </authorList>
    </citation>
    <scope>NUCLEOTIDE SEQUENCE [LARGE SCALE GENOMIC DNA]</scope>
    <source>
        <strain evidence="4 5">So0157-25</strain>
    </source>
</reference>
<dbReference type="GO" id="GO:0000272">
    <property type="term" value="P:polysaccharide catabolic process"/>
    <property type="evidence" value="ECO:0007669"/>
    <property type="project" value="UniProtKB-KW"/>
</dbReference>
<keyword evidence="1" id="KW-0677">Repeat</keyword>